<gene>
    <name evidence="3" type="ORF">AB6M95_10015</name>
</gene>
<feature type="domain" description="Histone deacetylase" evidence="2">
    <location>
        <begin position="79"/>
        <end position="278"/>
    </location>
</feature>
<dbReference type="RefSeq" id="WP_371386600.1">
    <property type="nucleotide sequence ID" value="NZ_JBGLYH010000024.1"/>
</dbReference>
<proteinExistence type="inferred from homology"/>
<comment type="similarity">
    <text evidence="1">Belongs to the histone deacetylase family.</text>
</comment>
<dbReference type="Pfam" id="PF00850">
    <property type="entry name" value="Hist_deacetyl"/>
    <property type="match status" value="1"/>
</dbReference>
<evidence type="ECO:0000256" key="1">
    <source>
        <dbReference type="ARBA" id="ARBA00005947"/>
    </source>
</evidence>
<dbReference type="PRINTS" id="PR01270">
    <property type="entry name" value="HDASUPER"/>
</dbReference>
<reference evidence="3 4" key="1">
    <citation type="submission" date="2024-08" db="EMBL/GenBank/DDBJ databases">
        <title>Sulfate-reducing bacteria isolated from formation water of the oil field in Kazakhstan and description of Pseudodesulfovibrio sp.</title>
        <authorList>
            <person name="Bidzhieva S.K."/>
            <person name="Tourova T.P."/>
            <person name="Grouzdev D.S."/>
            <person name="Beletsky A.V."/>
            <person name="Sokolova D.S."/>
            <person name="Samigullina S.R."/>
            <person name="Poltaraus A.B."/>
            <person name="Avtukh A.N."/>
            <person name="Tereshina V.M."/>
            <person name="Zhaparov N.S."/>
            <person name="Mardanov A.V."/>
            <person name="Nazina T.N."/>
        </authorList>
    </citation>
    <scope>NUCLEOTIDE SEQUENCE [LARGE SCALE GENOMIC DNA]</scope>
    <source>
        <strain evidence="3 4">9FUS</strain>
    </source>
</reference>
<dbReference type="Gene3D" id="3.40.800.20">
    <property type="entry name" value="Histone deacetylase domain"/>
    <property type="match status" value="1"/>
</dbReference>
<organism evidence="3 4">
    <name type="scientific">Pseudodesulfovibrio karagichevae</name>
    <dbReference type="NCBI Taxonomy" id="3239305"/>
    <lineage>
        <taxon>Bacteria</taxon>
        <taxon>Pseudomonadati</taxon>
        <taxon>Thermodesulfobacteriota</taxon>
        <taxon>Desulfovibrionia</taxon>
        <taxon>Desulfovibrionales</taxon>
        <taxon>Desulfovibrionaceae</taxon>
    </lineage>
</organism>
<dbReference type="InterPro" id="IPR023801">
    <property type="entry name" value="His_deacetylse_dom"/>
</dbReference>
<dbReference type="InterPro" id="IPR023696">
    <property type="entry name" value="Ureohydrolase_dom_sf"/>
</dbReference>
<dbReference type="PANTHER" id="PTHR10625:SF10">
    <property type="entry name" value="HISTONE DEACETYLASE HDAC1"/>
    <property type="match status" value="1"/>
</dbReference>
<protein>
    <submittedName>
        <fullName evidence="3">Histone deacetylase</fullName>
    </submittedName>
</protein>
<evidence type="ECO:0000259" key="2">
    <source>
        <dbReference type="Pfam" id="PF00850"/>
    </source>
</evidence>
<accession>A0ABV4K5L9</accession>
<sequence length="444" mass="49700">MLKSRNTLGIIFFPAFDWAISPTHPERQERLLYTQDQLREEGLFDIEGISEHKPDVASVEDVERVHFCFPDVPSVVTRSHLISAGGAMKAGDLVMEGQTDRAFAMVRPPGHHAMKVVHGSRGFCTINIEAIMIEHIREKYGHKRIAIVDTDCHHGDGTQDIYWHDPDTLFISLHQDGRTLYPGTGFPRDLGGPGAMGRTLNIPLPPNTSDEGFLMAIERVVLPILEDFKPDLVINSAGQDNHFSDPITNMNFSAGGYAAMNDMLKPDIAVLEGGYSIQGALPYVNLGICLAMAGVDYSHVREPNYNSERIRQDARTTAYIEELCKQLPALYFDPPEFVSKDDSRQGIIAGDKFVRHKQIYYDTDGINEVQQESVTLCKQCRGLYKVETRADSGPLCLGVEIPVDACPECRAKGYQTVEDAQIKGAYRYIQLINRLDKEYVRYGF</sequence>
<keyword evidence="4" id="KW-1185">Reference proteome</keyword>
<comment type="caution">
    <text evidence="3">The sequence shown here is derived from an EMBL/GenBank/DDBJ whole genome shotgun (WGS) entry which is preliminary data.</text>
</comment>
<dbReference type="Proteomes" id="UP001568698">
    <property type="component" value="Unassembled WGS sequence"/>
</dbReference>
<evidence type="ECO:0000313" key="4">
    <source>
        <dbReference type="Proteomes" id="UP001568698"/>
    </source>
</evidence>
<dbReference type="SUPFAM" id="SSF52768">
    <property type="entry name" value="Arginase/deacetylase"/>
    <property type="match status" value="1"/>
</dbReference>
<dbReference type="EMBL" id="JBGLYH010000024">
    <property type="protein sequence ID" value="MEZ7197082.1"/>
    <property type="molecule type" value="Genomic_DNA"/>
</dbReference>
<dbReference type="InterPro" id="IPR000286">
    <property type="entry name" value="HDACs"/>
</dbReference>
<dbReference type="CDD" id="cd09992">
    <property type="entry name" value="HDAC_classII"/>
    <property type="match status" value="1"/>
</dbReference>
<dbReference type="InterPro" id="IPR037138">
    <property type="entry name" value="His_deacetylse_dom_sf"/>
</dbReference>
<name>A0ABV4K5L9_9BACT</name>
<evidence type="ECO:0000313" key="3">
    <source>
        <dbReference type="EMBL" id="MEZ7197082.1"/>
    </source>
</evidence>
<dbReference type="PANTHER" id="PTHR10625">
    <property type="entry name" value="HISTONE DEACETYLASE HDAC1-RELATED"/>
    <property type="match status" value="1"/>
</dbReference>